<accession>A0A0L0SQD0</accession>
<evidence type="ECO:0000256" key="10">
    <source>
        <dbReference type="ARBA" id="ARBA00081544"/>
    </source>
</evidence>
<keyword evidence="4 12" id="KW-0547">Nucleotide-binding</keyword>
<dbReference type="GO" id="GO:0005524">
    <property type="term" value="F:ATP binding"/>
    <property type="evidence" value="ECO:0007669"/>
    <property type="project" value="UniProtKB-UniRule"/>
</dbReference>
<dbReference type="SMART" id="SM00212">
    <property type="entry name" value="UBCc"/>
    <property type="match status" value="1"/>
</dbReference>
<keyword evidence="7" id="KW-0539">Nucleus</keyword>
<dbReference type="Pfam" id="PF00179">
    <property type="entry name" value="UQ_con"/>
    <property type="match status" value="1"/>
</dbReference>
<dbReference type="PROSITE" id="PS50127">
    <property type="entry name" value="UBC_2"/>
    <property type="match status" value="1"/>
</dbReference>
<evidence type="ECO:0000259" key="13">
    <source>
        <dbReference type="PROSITE" id="PS50127"/>
    </source>
</evidence>
<dbReference type="VEuPathDB" id="FungiDB:AMAG_09938"/>
<evidence type="ECO:0000256" key="9">
    <source>
        <dbReference type="ARBA" id="ARBA00044296"/>
    </source>
</evidence>
<keyword evidence="15" id="KW-1185">Reference proteome</keyword>
<feature type="active site" description="Glycyl thioester intermediate" evidence="11">
    <location>
        <position position="93"/>
    </location>
</feature>
<evidence type="ECO:0000256" key="4">
    <source>
        <dbReference type="ARBA" id="ARBA00022741"/>
    </source>
</evidence>
<evidence type="ECO:0000256" key="3">
    <source>
        <dbReference type="ARBA" id="ARBA00022679"/>
    </source>
</evidence>
<dbReference type="PANTHER" id="PTHR24067">
    <property type="entry name" value="UBIQUITIN-CONJUGATING ENZYME E2"/>
    <property type="match status" value="1"/>
</dbReference>
<dbReference type="GO" id="GO:0005634">
    <property type="term" value="C:nucleus"/>
    <property type="evidence" value="ECO:0007669"/>
    <property type="project" value="UniProtKB-SubCell"/>
</dbReference>
<dbReference type="GO" id="GO:0019787">
    <property type="term" value="F:ubiquitin-like protein transferase activity"/>
    <property type="evidence" value="ECO:0007669"/>
    <property type="project" value="UniProtKB-ARBA"/>
</dbReference>
<proteinExistence type="inferred from homology"/>
<dbReference type="eggNOG" id="KOG0424">
    <property type="taxonomic scope" value="Eukaryota"/>
</dbReference>
<comment type="subcellular location">
    <subcellularLocation>
        <location evidence="1">Nucleus</location>
    </subcellularLocation>
</comment>
<comment type="pathway">
    <text evidence="2">Protein modification; protein sumoylation.</text>
</comment>
<dbReference type="InterPro" id="IPR016135">
    <property type="entry name" value="UBQ-conjugating_enzyme/RWD"/>
</dbReference>
<evidence type="ECO:0000256" key="11">
    <source>
        <dbReference type="PROSITE-ProRule" id="PRU10133"/>
    </source>
</evidence>
<dbReference type="InterPro" id="IPR000608">
    <property type="entry name" value="UBC"/>
</dbReference>
<evidence type="ECO:0000256" key="12">
    <source>
        <dbReference type="RuleBase" id="RU362109"/>
    </source>
</evidence>
<evidence type="ECO:0000313" key="15">
    <source>
        <dbReference type="Proteomes" id="UP000054350"/>
    </source>
</evidence>
<dbReference type="AlphaFoldDB" id="A0A0L0SQD0"/>
<dbReference type="OrthoDB" id="6600758at2759"/>
<dbReference type="STRING" id="578462.A0A0L0SQD0"/>
<evidence type="ECO:0000256" key="1">
    <source>
        <dbReference type="ARBA" id="ARBA00004123"/>
    </source>
</evidence>
<reference evidence="15" key="2">
    <citation type="submission" date="2009-11" db="EMBL/GenBank/DDBJ databases">
        <title>The Genome Sequence of Allomyces macrogynus strain ATCC 38327.</title>
        <authorList>
            <consortium name="The Broad Institute Genome Sequencing Platform"/>
            <person name="Russ C."/>
            <person name="Cuomo C."/>
            <person name="Shea T."/>
            <person name="Young S.K."/>
            <person name="Zeng Q."/>
            <person name="Koehrsen M."/>
            <person name="Haas B."/>
            <person name="Borodovsky M."/>
            <person name="Guigo R."/>
            <person name="Alvarado L."/>
            <person name="Berlin A."/>
            <person name="Borenstein D."/>
            <person name="Chen Z."/>
            <person name="Engels R."/>
            <person name="Freedman E."/>
            <person name="Gellesch M."/>
            <person name="Goldberg J."/>
            <person name="Griggs A."/>
            <person name="Gujja S."/>
            <person name="Heiman D."/>
            <person name="Hepburn T."/>
            <person name="Howarth C."/>
            <person name="Jen D."/>
            <person name="Larson L."/>
            <person name="Lewis B."/>
            <person name="Mehta T."/>
            <person name="Park D."/>
            <person name="Pearson M."/>
            <person name="Roberts A."/>
            <person name="Saif S."/>
            <person name="Shenoy N."/>
            <person name="Sisk P."/>
            <person name="Stolte C."/>
            <person name="Sykes S."/>
            <person name="Walk T."/>
            <person name="White J."/>
            <person name="Yandava C."/>
            <person name="Burger G."/>
            <person name="Gray M.W."/>
            <person name="Holland P.W.H."/>
            <person name="King N."/>
            <person name="Lang F.B.F."/>
            <person name="Roger A.J."/>
            <person name="Ruiz-Trillo I."/>
            <person name="Lander E."/>
            <person name="Nusbaum C."/>
        </authorList>
    </citation>
    <scope>NUCLEOTIDE SEQUENCE [LARGE SCALE GENOMIC DNA]</scope>
    <source>
        <strain evidence="15">ATCC 38327</strain>
    </source>
</reference>
<dbReference type="Proteomes" id="UP000054350">
    <property type="component" value="Unassembled WGS sequence"/>
</dbReference>
<evidence type="ECO:0000256" key="8">
    <source>
        <dbReference type="ARBA" id="ARBA00039165"/>
    </source>
</evidence>
<evidence type="ECO:0000256" key="6">
    <source>
        <dbReference type="ARBA" id="ARBA00022840"/>
    </source>
</evidence>
<evidence type="ECO:0000256" key="2">
    <source>
        <dbReference type="ARBA" id="ARBA00004718"/>
    </source>
</evidence>
<gene>
    <name evidence="14" type="ORF">AMAG_09938</name>
</gene>
<dbReference type="EMBL" id="GG745345">
    <property type="protein sequence ID" value="KNE64579.1"/>
    <property type="molecule type" value="Genomic_DNA"/>
</dbReference>
<dbReference type="SUPFAM" id="SSF54495">
    <property type="entry name" value="UBC-like"/>
    <property type="match status" value="1"/>
</dbReference>
<dbReference type="GO" id="GO:0005694">
    <property type="term" value="C:chromosome"/>
    <property type="evidence" value="ECO:0007669"/>
    <property type="project" value="UniProtKB-ARBA"/>
</dbReference>
<reference evidence="14 15" key="1">
    <citation type="submission" date="2009-11" db="EMBL/GenBank/DDBJ databases">
        <title>Annotation of Allomyces macrogynus ATCC 38327.</title>
        <authorList>
            <consortium name="The Broad Institute Genome Sequencing Platform"/>
            <person name="Russ C."/>
            <person name="Cuomo C."/>
            <person name="Burger G."/>
            <person name="Gray M.W."/>
            <person name="Holland P.W.H."/>
            <person name="King N."/>
            <person name="Lang F.B.F."/>
            <person name="Roger A.J."/>
            <person name="Ruiz-Trillo I."/>
            <person name="Young S.K."/>
            <person name="Zeng Q."/>
            <person name="Gargeya S."/>
            <person name="Fitzgerald M."/>
            <person name="Haas B."/>
            <person name="Abouelleil A."/>
            <person name="Alvarado L."/>
            <person name="Arachchi H.M."/>
            <person name="Berlin A."/>
            <person name="Chapman S.B."/>
            <person name="Gearin G."/>
            <person name="Goldberg J."/>
            <person name="Griggs A."/>
            <person name="Gujja S."/>
            <person name="Hansen M."/>
            <person name="Heiman D."/>
            <person name="Howarth C."/>
            <person name="Larimer J."/>
            <person name="Lui A."/>
            <person name="MacDonald P.J.P."/>
            <person name="McCowen C."/>
            <person name="Montmayeur A."/>
            <person name="Murphy C."/>
            <person name="Neiman D."/>
            <person name="Pearson M."/>
            <person name="Priest M."/>
            <person name="Roberts A."/>
            <person name="Saif S."/>
            <person name="Shea T."/>
            <person name="Sisk P."/>
            <person name="Stolte C."/>
            <person name="Sykes S."/>
            <person name="Wortman J."/>
            <person name="Nusbaum C."/>
            <person name="Birren B."/>
        </authorList>
    </citation>
    <scope>NUCLEOTIDE SEQUENCE [LARGE SCALE GENOMIC DNA]</scope>
    <source>
        <strain evidence="14 15">ATCC 38327</strain>
    </source>
</reference>
<comment type="similarity">
    <text evidence="12">Belongs to the ubiquitin-conjugating enzyme family.</text>
</comment>
<keyword evidence="3" id="KW-0808">Transferase</keyword>
<organism evidence="14 15">
    <name type="scientific">Allomyces macrogynus (strain ATCC 38327)</name>
    <name type="common">Allomyces javanicus var. macrogynus</name>
    <dbReference type="NCBI Taxonomy" id="578462"/>
    <lineage>
        <taxon>Eukaryota</taxon>
        <taxon>Fungi</taxon>
        <taxon>Fungi incertae sedis</taxon>
        <taxon>Blastocladiomycota</taxon>
        <taxon>Blastocladiomycetes</taxon>
        <taxon>Blastocladiales</taxon>
        <taxon>Blastocladiaceae</taxon>
        <taxon>Allomyces</taxon>
    </lineage>
</organism>
<dbReference type="InterPro" id="IPR023313">
    <property type="entry name" value="UBQ-conjugating_AS"/>
</dbReference>
<dbReference type="InterPro" id="IPR050113">
    <property type="entry name" value="Ub_conjugating_enzyme"/>
</dbReference>
<dbReference type="PROSITE" id="PS00183">
    <property type="entry name" value="UBC_1"/>
    <property type="match status" value="1"/>
</dbReference>
<dbReference type="OMA" id="NRQQYEM"/>
<feature type="domain" description="UBC core" evidence="13">
    <location>
        <begin position="4"/>
        <end position="155"/>
    </location>
</feature>
<keyword evidence="5 12" id="KW-0833">Ubl conjugation pathway</keyword>
<protein>
    <recommendedName>
        <fullName evidence="8">SUMO-conjugating enzyme UBC9</fullName>
    </recommendedName>
    <alternativeName>
        <fullName evidence="9">Ubiquitin carrier protein 9</fullName>
    </alternativeName>
    <alternativeName>
        <fullName evidence="10">Ubiquitin-conjugating enzyme E2-18 kDa</fullName>
    </alternativeName>
</protein>
<dbReference type="FunFam" id="3.10.110.10:FF:000035">
    <property type="entry name" value="SUMO-conjugating enzyme ubc9"/>
    <property type="match status" value="1"/>
</dbReference>
<name>A0A0L0SQD0_ALLM3</name>
<dbReference type="CDD" id="cd23798">
    <property type="entry name" value="UBCc_UBE2I"/>
    <property type="match status" value="1"/>
</dbReference>
<dbReference type="Gene3D" id="3.10.110.10">
    <property type="entry name" value="Ubiquitin Conjugating Enzyme"/>
    <property type="match status" value="1"/>
</dbReference>
<evidence type="ECO:0000256" key="5">
    <source>
        <dbReference type="ARBA" id="ARBA00022786"/>
    </source>
</evidence>
<evidence type="ECO:0000256" key="7">
    <source>
        <dbReference type="ARBA" id="ARBA00023242"/>
    </source>
</evidence>
<keyword evidence="6 12" id="KW-0067">ATP-binding</keyword>
<sequence>MSDLCKQRLQEERKNWRKDHPYGFLCKPTKSTDGTLNLMRWEATLPGKTGTPWEGGEYKLQLEFPRSYPQDPPVVRFTPALFHPNVYPDGKICLSIIGYAWKPAITLKEILLGVQELLDTPNLASPANGPAYNLKKKSPAQYEKRIREIAKANAPKDQD</sequence>
<dbReference type="GO" id="GO:0016925">
    <property type="term" value="P:protein sumoylation"/>
    <property type="evidence" value="ECO:0007669"/>
    <property type="project" value="UniProtKB-ARBA"/>
</dbReference>
<evidence type="ECO:0000313" key="14">
    <source>
        <dbReference type="EMBL" id="KNE64579.1"/>
    </source>
</evidence>